<dbReference type="Proteomes" id="UP000645676">
    <property type="component" value="Unassembled WGS sequence"/>
</dbReference>
<dbReference type="OMA" id="EACLYKC"/>
<sequence>MFSISHPGDFESLKIIVNEINKLRKINKKLKKESFEVYVGFPEFVGTGRATLYKPNFEDLAKQVNYAKKHNVRFEVVINASCIGGMHLTPKGISYINWIFSQLKNIGVDSVALSDPYLVDLAKNNGLEVNVSCIALVDSLDKALFWDEKEVYAITLDSSINRHFDIIQEIRENVSCKLKILVNEACLYKCPMRIQHFNFFSHANAQNIPALDDYYYNKCINLRIKKKELIIKSPFIRPEDLKYYKGLVDIFKISGRSHPIGWIKRVINAYLNERWDGNLMELLDCPRELEHFYYLDNRALDGAIEYWKSCNKLCSKCNFCKELAEKALKVKY</sequence>
<dbReference type="Pfam" id="PF01136">
    <property type="entry name" value="Peptidase_U32"/>
    <property type="match status" value="1"/>
</dbReference>
<dbReference type="RefSeq" id="WP_010871181.1">
    <property type="nucleotide sequence ID" value="NC_000909.1"/>
</dbReference>
<gene>
    <name evidence="1" type="ORF">HA335_02270</name>
</gene>
<reference evidence="1" key="1">
    <citation type="journal article" date="2020" name="bioRxiv">
        <title>A rank-normalized archaeal taxonomy based on genome phylogeny resolves widespread incomplete and uneven classifications.</title>
        <authorList>
            <person name="Rinke C."/>
            <person name="Chuvochina M."/>
            <person name="Mussig A.J."/>
            <person name="Chaumeil P.-A."/>
            <person name="Waite D.W."/>
            <person name="Whitman W.B."/>
            <person name="Parks D.H."/>
            <person name="Hugenholtz P."/>
        </authorList>
    </citation>
    <scope>NUCLEOTIDE SEQUENCE</scope>
    <source>
        <strain evidence="1">UBA8849</strain>
    </source>
</reference>
<dbReference type="EMBL" id="DUJR01000009">
    <property type="protein sequence ID" value="HII59398.1"/>
    <property type="molecule type" value="Genomic_DNA"/>
</dbReference>
<dbReference type="InterPro" id="IPR051454">
    <property type="entry name" value="RNA/ubiquinone_mod_enzymes"/>
</dbReference>
<dbReference type="PANTHER" id="PTHR30217:SF10">
    <property type="entry name" value="23S RRNA 5-HYDROXYCYTIDINE C2501 SYNTHASE"/>
    <property type="match status" value="1"/>
</dbReference>
<dbReference type="InterPro" id="IPR001539">
    <property type="entry name" value="Peptidase_U32"/>
</dbReference>
<evidence type="ECO:0000313" key="1">
    <source>
        <dbReference type="EMBL" id="HII59398.1"/>
    </source>
</evidence>
<accession>A0A832T6R7</accession>
<proteinExistence type="predicted"/>
<dbReference type="SMR" id="A0A832T6R7"/>
<comment type="caution">
    <text evidence="1">The sequence shown here is derived from an EMBL/GenBank/DDBJ whole genome shotgun (WGS) entry which is preliminary data.</text>
</comment>
<dbReference type="AlphaFoldDB" id="A0A832T6R7"/>
<organism evidence="1 2">
    <name type="scientific">Methanocaldococcus jannaschii</name>
    <dbReference type="NCBI Taxonomy" id="2190"/>
    <lineage>
        <taxon>Archaea</taxon>
        <taxon>Methanobacteriati</taxon>
        <taxon>Methanobacteriota</taxon>
        <taxon>Methanomada group</taxon>
        <taxon>Methanococci</taxon>
        <taxon>Methanococcales</taxon>
        <taxon>Methanocaldococcaceae</taxon>
        <taxon>Methanocaldococcus</taxon>
    </lineage>
</organism>
<evidence type="ECO:0000313" key="2">
    <source>
        <dbReference type="Proteomes" id="UP000645676"/>
    </source>
</evidence>
<protein>
    <submittedName>
        <fullName evidence="1">U32 family peptidase</fullName>
    </submittedName>
</protein>
<name>A0A832T6R7_9EURY</name>
<dbReference type="PANTHER" id="PTHR30217">
    <property type="entry name" value="PEPTIDASE U32 FAMILY"/>
    <property type="match status" value="1"/>
</dbReference>